<proteinExistence type="predicted"/>
<dbReference type="EMBL" id="BK032737">
    <property type="protein sequence ID" value="DAF57680.1"/>
    <property type="molecule type" value="Genomic_DNA"/>
</dbReference>
<reference evidence="1" key="1">
    <citation type="journal article" date="2021" name="Proc. Natl. Acad. Sci. U.S.A.">
        <title>A Catalog of Tens of Thousands of Viruses from Human Metagenomes Reveals Hidden Associations with Chronic Diseases.</title>
        <authorList>
            <person name="Tisza M.J."/>
            <person name="Buck C.B."/>
        </authorList>
    </citation>
    <scope>NUCLEOTIDE SEQUENCE</scope>
    <source>
        <strain evidence="1">CtedO8</strain>
    </source>
</reference>
<protein>
    <submittedName>
        <fullName evidence="1">Uncharacterized protein</fullName>
    </submittedName>
</protein>
<organism evidence="1">
    <name type="scientific">Siphoviridae sp. ctedO8</name>
    <dbReference type="NCBI Taxonomy" id="2827907"/>
    <lineage>
        <taxon>Viruses</taxon>
        <taxon>Duplodnaviria</taxon>
        <taxon>Heunggongvirae</taxon>
        <taxon>Uroviricota</taxon>
        <taxon>Caudoviricetes</taxon>
    </lineage>
</organism>
<name>A0A8S5T3J2_9CAUD</name>
<evidence type="ECO:0000313" key="1">
    <source>
        <dbReference type="EMBL" id="DAF57680.1"/>
    </source>
</evidence>
<accession>A0A8S5T3J2</accession>
<sequence length="49" mass="5288">MCKYVSIFTPKAYWTVGIASHLQIVLLSPTLTETSGLFVSVRSTTGGIL</sequence>